<gene>
    <name evidence="2" type="ORF">FW784_05675</name>
</gene>
<reference evidence="2 3" key="1">
    <citation type="submission" date="2019-08" db="EMBL/GenBank/DDBJ databases">
        <title>Draft genome sequence of Lysobacter sp. UKS-15.</title>
        <authorList>
            <person name="Im W.-T."/>
        </authorList>
    </citation>
    <scope>NUCLEOTIDE SEQUENCE [LARGE SCALE GENOMIC DNA]</scope>
    <source>
        <strain evidence="2 3">UKS-15</strain>
    </source>
</reference>
<dbReference type="Pfam" id="PF09722">
    <property type="entry name" value="Xre_MbcA_ParS_C"/>
    <property type="match status" value="1"/>
</dbReference>
<dbReference type="InterPro" id="IPR024467">
    <property type="entry name" value="Xre/MbcA/ParS-like_toxin-bd"/>
</dbReference>
<comment type="caution">
    <text evidence="2">The sequence shown here is derived from an EMBL/GenBank/DDBJ whole genome shotgun (WGS) entry which is preliminary data.</text>
</comment>
<sequence>MGDRSEMHVLDGRASAHELTHSTLRASRTLDLDGQLLQFILATDAGVVDQLLGHRSMLDPESMQGLRALRLVRLHRALGDVFGSAERVQRFLDTALPELGDTPRRLLGTPDGLERVLAVVERDVRDSLDPRFHGALHPPSSAD</sequence>
<evidence type="ECO:0000313" key="2">
    <source>
        <dbReference type="EMBL" id="TZF90352.1"/>
    </source>
</evidence>
<accession>A0A5D8Z897</accession>
<evidence type="ECO:0000313" key="3">
    <source>
        <dbReference type="Proteomes" id="UP000323164"/>
    </source>
</evidence>
<feature type="domain" description="Antitoxin Xre/MbcA/ParS-like toxin-binding" evidence="1">
    <location>
        <begin position="77"/>
        <end position="122"/>
    </location>
</feature>
<protein>
    <submittedName>
        <fullName evidence="2">DUF2384 domain-containing protein</fullName>
    </submittedName>
</protein>
<name>A0A5D8Z897_9GAMM</name>
<evidence type="ECO:0000259" key="1">
    <source>
        <dbReference type="Pfam" id="PF09722"/>
    </source>
</evidence>
<dbReference type="OrthoDB" id="6024193at2"/>
<keyword evidence="3" id="KW-1185">Reference proteome</keyword>
<dbReference type="Proteomes" id="UP000323164">
    <property type="component" value="Unassembled WGS sequence"/>
</dbReference>
<organism evidence="2 3">
    <name type="scientific">Cognatilysobacter lacus</name>
    <dbReference type="NCBI Taxonomy" id="1643323"/>
    <lineage>
        <taxon>Bacteria</taxon>
        <taxon>Pseudomonadati</taxon>
        <taxon>Pseudomonadota</taxon>
        <taxon>Gammaproteobacteria</taxon>
        <taxon>Lysobacterales</taxon>
        <taxon>Lysobacteraceae</taxon>
        <taxon>Cognatilysobacter</taxon>
    </lineage>
</organism>
<dbReference type="RefSeq" id="WP_149352384.1">
    <property type="nucleotide sequence ID" value="NZ_VTRV01000042.1"/>
</dbReference>
<dbReference type="EMBL" id="VTRV01000042">
    <property type="protein sequence ID" value="TZF90352.1"/>
    <property type="molecule type" value="Genomic_DNA"/>
</dbReference>
<dbReference type="AlphaFoldDB" id="A0A5D8Z897"/>
<proteinExistence type="predicted"/>